<dbReference type="PANTHER" id="PTHR34227">
    <property type="entry name" value="CHAPERONE PROTEIN YCDY"/>
    <property type="match status" value="1"/>
</dbReference>
<dbReference type="EMBL" id="WRPA01000010">
    <property type="protein sequence ID" value="MXR69351.1"/>
    <property type="molecule type" value="Genomic_DNA"/>
</dbReference>
<evidence type="ECO:0000256" key="1">
    <source>
        <dbReference type="ARBA" id="ARBA00023186"/>
    </source>
</evidence>
<reference evidence="2 3" key="1">
    <citation type="submission" date="2019-12" db="EMBL/GenBank/DDBJ databases">
        <title>Shewanella insulae sp. nov., isolated from a tidal flat.</title>
        <authorList>
            <person name="Yoon J.-H."/>
        </authorList>
    </citation>
    <scope>NUCLEOTIDE SEQUENCE [LARGE SCALE GENOMIC DNA]</scope>
    <source>
        <strain evidence="2 3">JBTF-M18</strain>
    </source>
</reference>
<sequence>MTNEQLLDMQAIANVLHSVLTLYPETTLMETFKEQGIAEIWPRLSGTDAEQVGLTEIKAYLDAWNDDEQTIIRLKLDYGNLFYGPGTPIAPPWGSAYLSPSLLLNDASTIRLQQFYRDNNINLTIASNEPVDHIGLIIAVLAFLLGQLSEKPNETLTRKLINTLLAEHLLPWADRCLLLAYEHADTSYFKGFSTLARDFLNYLSVAFDIEPKKLAIYR</sequence>
<dbReference type="PANTHER" id="PTHR34227:SF13">
    <property type="entry name" value="TAT PROOFREADING CHAPERONE DMSD-RELATED"/>
    <property type="match status" value="1"/>
</dbReference>
<accession>A0A6L7I220</accession>
<dbReference type="InterPro" id="IPR020945">
    <property type="entry name" value="DMSO/NO3_reduct_chaperone"/>
</dbReference>
<proteinExistence type="predicted"/>
<keyword evidence="3" id="KW-1185">Reference proteome</keyword>
<dbReference type="AlphaFoldDB" id="A0A6L7I220"/>
<name>A0A6L7I220_9GAMM</name>
<dbReference type="InterPro" id="IPR050289">
    <property type="entry name" value="TorD/DmsD_chaperones"/>
</dbReference>
<dbReference type="Pfam" id="PF02613">
    <property type="entry name" value="Nitrate_red_del"/>
    <property type="match status" value="1"/>
</dbReference>
<dbReference type="RefSeq" id="WP_160796442.1">
    <property type="nucleotide sequence ID" value="NZ_WRPA01000010.1"/>
</dbReference>
<organism evidence="2 3">
    <name type="scientific">Shewanella insulae</name>
    <dbReference type="NCBI Taxonomy" id="2681496"/>
    <lineage>
        <taxon>Bacteria</taxon>
        <taxon>Pseudomonadati</taxon>
        <taxon>Pseudomonadota</taxon>
        <taxon>Gammaproteobacteria</taxon>
        <taxon>Alteromonadales</taxon>
        <taxon>Shewanellaceae</taxon>
        <taxon>Shewanella</taxon>
    </lineage>
</organism>
<gene>
    <name evidence="2" type="ORF">GNT65_11770</name>
</gene>
<protein>
    <submittedName>
        <fullName evidence="2">Molecular chaperone TorD</fullName>
    </submittedName>
</protein>
<evidence type="ECO:0000313" key="3">
    <source>
        <dbReference type="Proteomes" id="UP000474778"/>
    </source>
</evidence>
<dbReference type="Proteomes" id="UP000474778">
    <property type="component" value="Unassembled WGS sequence"/>
</dbReference>
<dbReference type="SUPFAM" id="SSF89155">
    <property type="entry name" value="TorD-like"/>
    <property type="match status" value="1"/>
</dbReference>
<evidence type="ECO:0000313" key="2">
    <source>
        <dbReference type="EMBL" id="MXR69351.1"/>
    </source>
</evidence>
<keyword evidence="1" id="KW-0143">Chaperone</keyword>
<dbReference type="Gene3D" id="1.10.3480.10">
    <property type="entry name" value="TorD-like"/>
    <property type="match status" value="1"/>
</dbReference>
<comment type="caution">
    <text evidence="2">The sequence shown here is derived from an EMBL/GenBank/DDBJ whole genome shotgun (WGS) entry which is preliminary data.</text>
</comment>
<dbReference type="InterPro" id="IPR036411">
    <property type="entry name" value="TorD-like_sf"/>
</dbReference>